<dbReference type="InterPro" id="IPR036047">
    <property type="entry name" value="F-box-like_dom_sf"/>
</dbReference>
<organism evidence="1 2">
    <name type="scientific">Hibiscus sabdariffa</name>
    <name type="common">roselle</name>
    <dbReference type="NCBI Taxonomy" id="183260"/>
    <lineage>
        <taxon>Eukaryota</taxon>
        <taxon>Viridiplantae</taxon>
        <taxon>Streptophyta</taxon>
        <taxon>Embryophyta</taxon>
        <taxon>Tracheophyta</taxon>
        <taxon>Spermatophyta</taxon>
        <taxon>Magnoliopsida</taxon>
        <taxon>eudicotyledons</taxon>
        <taxon>Gunneridae</taxon>
        <taxon>Pentapetalae</taxon>
        <taxon>rosids</taxon>
        <taxon>malvids</taxon>
        <taxon>Malvales</taxon>
        <taxon>Malvaceae</taxon>
        <taxon>Malvoideae</taxon>
        <taxon>Hibiscus</taxon>
    </lineage>
</organism>
<evidence type="ECO:0000313" key="2">
    <source>
        <dbReference type="Proteomes" id="UP001472677"/>
    </source>
</evidence>
<proteinExistence type="predicted"/>
<sequence length="535" mass="58653">MGGFSAVNDDILQNILFRLPASSFASAACVRKSWNRVCNRVMAYPKIASAMSLNPSFPDAVREVLDKVLSGPIRPQFAIASIGTQFSLEAAHQLISRKLGSKVPVVTSNACGIIGRDAITNTMKEVRWRNMPEEDGPISQESDKFNRGIVLIVGYLPGLMVDAIPLLRLKTDPQFSLIDRFLKEIKNYTAHVSGLIEPAGIIMFGDQNVDMTPVLAEIDCVMSEETVIVGDASSRFICNSGHNSHHYDSDLYFFDAVALVFAKDKNKPQGIGETRFHSTLSAGLVPFGPELRAISVASKGTECSWMTVSMNGFPQLIDSQRLLDDINRETKLWLLNQLPVLQLNDESAELYIGVIQKRPSSIEQEKMEMRKYLAFYDVLGGDDEYLVIEGVGVQPGDTFLFYHADSSTARSSCLNAFEKFKVLRPASSSRNPWSRANAGAAQVVGGGKGGVFGGLMFSSHYRGEAYYDSFPIYGNFPGVPIAGLVCSKEIGRDSATSSVWQEAKEESPARCSLHVCTSVYLVLSYIPPPPNLDIN</sequence>
<dbReference type="PANTHER" id="PTHR14939">
    <property type="entry name" value="F-BOX ONLY PROTEIN 22"/>
    <property type="match status" value="1"/>
</dbReference>
<dbReference type="PANTHER" id="PTHR14939:SF8">
    <property type="entry name" value="FIST C-DOMAIN DOMAIN-CONTAINING PROTEIN"/>
    <property type="match status" value="1"/>
</dbReference>
<gene>
    <name evidence="1" type="ORF">V6N12_002056</name>
</gene>
<keyword evidence="2" id="KW-1185">Reference proteome</keyword>
<dbReference type="EMBL" id="JBBPBM010001038">
    <property type="protein sequence ID" value="KAK8487999.1"/>
    <property type="molecule type" value="Genomic_DNA"/>
</dbReference>
<evidence type="ECO:0008006" key="3">
    <source>
        <dbReference type="Google" id="ProtNLM"/>
    </source>
</evidence>
<name>A0ABR2A4L8_9ROSI</name>
<dbReference type="Proteomes" id="UP001472677">
    <property type="component" value="Unassembled WGS sequence"/>
</dbReference>
<dbReference type="SUPFAM" id="SSF81383">
    <property type="entry name" value="F-box domain"/>
    <property type="match status" value="1"/>
</dbReference>
<accession>A0ABR2A4L8</accession>
<reference evidence="1 2" key="1">
    <citation type="journal article" date="2024" name="G3 (Bethesda)">
        <title>Genome assembly of Hibiscus sabdariffa L. provides insights into metabolisms of medicinal natural products.</title>
        <authorList>
            <person name="Kim T."/>
        </authorList>
    </citation>
    <scope>NUCLEOTIDE SEQUENCE [LARGE SCALE GENOMIC DNA]</scope>
    <source>
        <strain evidence="1">TK-2024</strain>
        <tissue evidence="1">Old leaves</tissue>
    </source>
</reference>
<comment type="caution">
    <text evidence="1">The sequence shown here is derived from an EMBL/GenBank/DDBJ whole genome shotgun (WGS) entry which is preliminary data.</text>
</comment>
<evidence type="ECO:0000313" key="1">
    <source>
        <dbReference type="EMBL" id="KAK8487999.1"/>
    </source>
</evidence>
<protein>
    <recommendedName>
        <fullName evidence="3">FIST C-domain domain-containing protein</fullName>
    </recommendedName>
</protein>